<feature type="domain" description="DUF3048" evidence="2">
    <location>
        <begin position="72"/>
        <end position="215"/>
    </location>
</feature>
<dbReference type="Pfam" id="PF17479">
    <property type="entry name" value="DUF3048_C"/>
    <property type="match status" value="1"/>
</dbReference>
<dbReference type="InterPro" id="IPR021416">
    <property type="entry name" value="DUF3048_N"/>
</dbReference>
<keyword evidence="5" id="KW-1185">Reference proteome</keyword>
<dbReference type="Pfam" id="PF11258">
    <property type="entry name" value="DUF3048"/>
    <property type="match status" value="1"/>
</dbReference>
<name>A0A926HQ49_9FIRM</name>
<feature type="domain" description="DUF3048" evidence="3">
    <location>
        <begin position="238"/>
        <end position="349"/>
    </location>
</feature>
<protein>
    <submittedName>
        <fullName evidence="4">DUF3048 domain-containing protein</fullName>
    </submittedName>
</protein>
<dbReference type="AlphaFoldDB" id="A0A926HQ49"/>
<evidence type="ECO:0000259" key="3">
    <source>
        <dbReference type="Pfam" id="PF17479"/>
    </source>
</evidence>
<evidence type="ECO:0000313" key="5">
    <source>
        <dbReference type="Proteomes" id="UP000623172"/>
    </source>
</evidence>
<dbReference type="EMBL" id="JACRSR010000003">
    <property type="protein sequence ID" value="MBC8531858.1"/>
    <property type="molecule type" value="Genomic_DNA"/>
</dbReference>
<keyword evidence="1" id="KW-0732">Signal</keyword>
<feature type="chain" id="PRO_5038534468" evidence="1">
    <location>
        <begin position="27"/>
        <end position="364"/>
    </location>
</feature>
<dbReference type="RefSeq" id="WP_249316568.1">
    <property type="nucleotide sequence ID" value="NZ_JACRSR010000003.1"/>
</dbReference>
<accession>A0A926HQ49</accession>
<dbReference type="SUPFAM" id="SSF159774">
    <property type="entry name" value="YerB-like"/>
    <property type="match status" value="1"/>
</dbReference>
<dbReference type="InterPro" id="IPR035328">
    <property type="entry name" value="DUF3048_C"/>
</dbReference>
<reference evidence="4" key="1">
    <citation type="submission" date="2020-08" db="EMBL/GenBank/DDBJ databases">
        <title>Genome public.</title>
        <authorList>
            <person name="Liu C."/>
            <person name="Sun Q."/>
        </authorList>
    </citation>
    <scope>NUCLEOTIDE SEQUENCE</scope>
    <source>
        <strain evidence="4">NSJ-53</strain>
    </source>
</reference>
<dbReference type="Proteomes" id="UP000623172">
    <property type="component" value="Unassembled WGS sequence"/>
</dbReference>
<evidence type="ECO:0000256" key="1">
    <source>
        <dbReference type="SAM" id="SignalP"/>
    </source>
</evidence>
<organism evidence="4 5">
    <name type="scientific">Gehongia tenuis</name>
    <dbReference type="NCBI Taxonomy" id="2763655"/>
    <lineage>
        <taxon>Bacteria</taxon>
        <taxon>Bacillati</taxon>
        <taxon>Bacillota</taxon>
        <taxon>Clostridia</taxon>
        <taxon>Christensenellales</taxon>
        <taxon>Christensenellaceae</taxon>
        <taxon>Gehongia</taxon>
    </lineage>
</organism>
<dbReference type="InterPro" id="IPR023158">
    <property type="entry name" value="YerB-like_sf"/>
</dbReference>
<gene>
    <name evidence="4" type="ORF">H8696_08360</name>
</gene>
<proteinExistence type="predicted"/>
<dbReference type="Gene3D" id="3.50.90.10">
    <property type="entry name" value="YerB-like"/>
    <property type="match status" value="1"/>
</dbReference>
<evidence type="ECO:0000259" key="2">
    <source>
        <dbReference type="Pfam" id="PF11258"/>
    </source>
</evidence>
<sequence length="364" mass="39954">MRSKRMIAGLAAAALLCAGIMSGCKKEEPAATPEPTPVATPAPTVVVEVATPEPTATSRPSEPQVEAGISPLTGLPCDVYKPIAVMIENTQAAYPQNGLSQADIVYEVYEEGGVTRFFAIFNANTPEKVGPVRSCRIYYVDIWSEFQSILAHYGGPEGDKIYDVYQKFQATGVPLRVDGLGPHNDLYWRDTARKAPHNAYTNAEKIAALYDSNDFTPKPHAYFFTDATPEGVKADSFNIRYSKYNVVGYVYDAEKNAYLRKIGDKPMVDAGNDETIYVKNVIIQYAKHTNLGTDAGHIDVDFVGEGKAEYNIGGVRIQGTWKRDSEDSRTIFMDEAGQEISLLRGNTFVQVVQDSTEITYGTAE</sequence>
<evidence type="ECO:0000313" key="4">
    <source>
        <dbReference type="EMBL" id="MBC8531858.1"/>
    </source>
</evidence>
<dbReference type="PROSITE" id="PS51257">
    <property type="entry name" value="PROKAR_LIPOPROTEIN"/>
    <property type="match status" value="1"/>
</dbReference>
<feature type="signal peptide" evidence="1">
    <location>
        <begin position="1"/>
        <end position="26"/>
    </location>
</feature>
<comment type="caution">
    <text evidence="4">The sequence shown here is derived from an EMBL/GenBank/DDBJ whole genome shotgun (WGS) entry which is preliminary data.</text>
</comment>